<keyword evidence="3" id="KW-1185">Reference proteome</keyword>
<protein>
    <recommendedName>
        <fullName evidence="1">SnoaL-like domain-containing protein</fullName>
    </recommendedName>
</protein>
<comment type="caution">
    <text evidence="2">The sequence shown here is derived from an EMBL/GenBank/DDBJ whole genome shotgun (WGS) entry which is preliminary data.</text>
</comment>
<evidence type="ECO:0000313" key="3">
    <source>
        <dbReference type="Proteomes" id="UP000635071"/>
    </source>
</evidence>
<dbReference type="Proteomes" id="UP000635071">
    <property type="component" value="Unassembled WGS sequence"/>
</dbReference>
<evidence type="ECO:0000259" key="1">
    <source>
        <dbReference type="Pfam" id="PF12680"/>
    </source>
</evidence>
<dbReference type="AlphaFoldDB" id="A0A916ZQ78"/>
<gene>
    <name evidence="2" type="ORF">GCM10011529_12270</name>
</gene>
<evidence type="ECO:0000313" key="2">
    <source>
        <dbReference type="EMBL" id="GGE07396.1"/>
    </source>
</evidence>
<dbReference type="Gene3D" id="3.10.450.50">
    <property type="match status" value="1"/>
</dbReference>
<name>A0A916ZQ78_9SPHN</name>
<dbReference type="InterPro" id="IPR037401">
    <property type="entry name" value="SnoaL-like"/>
</dbReference>
<sequence length="60" mass="6763">MDIAAYNADWLAASSAKDVDRLLTFYAEDVEYRDQQTPVGITGHPALRAYLEQLFAGTRR</sequence>
<proteinExistence type="predicted"/>
<dbReference type="RefSeq" id="WP_207792517.1">
    <property type="nucleotide sequence ID" value="NZ_BMJM01000003.1"/>
</dbReference>
<reference evidence="2" key="2">
    <citation type="submission" date="2020-09" db="EMBL/GenBank/DDBJ databases">
        <authorList>
            <person name="Sun Q."/>
            <person name="Zhou Y."/>
        </authorList>
    </citation>
    <scope>NUCLEOTIDE SEQUENCE</scope>
    <source>
        <strain evidence="2">CGMCC 1.15519</strain>
    </source>
</reference>
<accession>A0A916ZQ78</accession>
<dbReference type="Pfam" id="PF12680">
    <property type="entry name" value="SnoaL_2"/>
    <property type="match status" value="1"/>
</dbReference>
<dbReference type="InterPro" id="IPR032710">
    <property type="entry name" value="NTF2-like_dom_sf"/>
</dbReference>
<reference evidence="2" key="1">
    <citation type="journal article" date="2014" name="Int. J. Syst. Evol. Microbiol.">
        <title>Complete genome sequence of Corynebacterium casei LMG S-19264T (=DSM 44701T), isolated from a smear-ripened cheese.</title>
        <authorList>
            <consortium name="US DOE Joint Genome Institute (JGI-PGF)"/>
            <person name="Walter F."/>
            <person name="Albersmeier A."/>
            <person name="Kalinowski J."/>
            <person name="Ruckert C."/>
        </authorList>
    </citation>
    <scope>NUCLEOTIDE SEQUENCE</scope>
    <source>
        <strain evidence="2">CGMCC 1.15519</strain>
    </source>
</reference>
<organism evidence="2 3">
    <name type="scientific">Sandarakinorhabdus glacialis</name>
    <dbReference type="NCBI Taxonomy" id="1614636"/>
    <lineage>
        <taxon>Bacteria</taxon>
        <taxon>Pseudomonadati</taxon>
        <taxon>Pseudomonadota</taxon>
        <taxon>Alphaproteobacteria</taxon>
        <taxon>Sphingomonadales</taxon>
        <taxon>Sphingosinicellaceae</taxon>
        <taxon>Sandarakinorhabdus</taxon>
    </lineage>
</organism>
<dbReference type="EMBL" id="BMJM01000003">
    <property type="protein sequence ID" value="GGE07396.1"/>
    <property type="molecule type" value="Genomic_DNA"/>
</dbReference>
<feature type="domain" description="SnoaL-like" evidence="1">
    <location>
        <begin position="9"/>
        <end position="56"/>
    </location>
</feature>
<dbReference type="SUPFAM" id="SSF54427">
    <property type="entry name" value="NTF2-like"/>
    <property type="match status" value="1"/>
</dbReference>